<keyword evidence="1" id="KW-0472">Membrane</keyword>
<feature type="transmembrane region" description="Helical" evidence="1">
    <location>
        <begin position="49"/>
        <end position="66"/>
    </location>
</feature>
<dbReference type="AlphaFoldDB" id="A0AAE9XRJ4"/>
<evidence type="ECO:0008006" key="4">
    <source>
        <dbReference type="Google" id="ProtNLM"/>
    </source>
</evidence>
<feature type="transmembrane region" description="Helical" evidence="1">
    <location>
        <begin position="12"/>
        <end position="37"/>
    </location>
</feature>
<feature type="transmembrane region" description="Helical" evidence="1">
    <location>
        <begin position="78"/>
        <end position="100"/>
    </location>
</feature>
<keyword evidence="1" id="KW-1133">Transmembrane helix</keyword>
<dbReference type="Proteomes" id="UP001217500">
    <property type="component" value="Chromosome"/>
</dbReference>
<protein>
    <recommendedName>
        <fullName evidence="4">DUF1761 domain-containing protein</fullName>
    </recommendedName>
</protein>
<feature type="transmembrane region" description="Helical" evidence="1">
    <location>
        <begin position="106"/>
        <end position="128"/>
    </location>
</feature>
<evidence type="ECO:0000313" key="3">
    <source>
        <dbReference type="Proteomes" id="UP001217500"/>
    </source>
</evidence>
<gene>
    <name evidence="2" type="ORF">PH603_04490</name>
</gene>
<dbReference type="EMBL" id="CP116805">
    <property type="protein sequence ID" value="WCL55016.1"/>
    <property type="molecule type" value="Genomic_DNA"/>
</dbReference>
<organism evidence="2 3">
    <name type="scientific">Gimibacter soli</name>
    <dbReference type="NCBI Taxonomy" id="3024400"/>
    <lineage>
        <taxon>Bacteria</taxon>
        <taxon>Pseudomonadati</taxon>
        <taxon>Pseudomonadota</taxon>
        <taxon>Alphaproteobacteria</taxon>
        <taxon>Kordiimonadales</taxon>
        <taxon>Temperatibacteraceae</taxon>
        <taxon>Gimibacter</taxon>
    </lineage>
</organism>
<sequence>MNIGRFILSTIAAYVAFAVLFTVAMTFVFPGAMIAFADLMRPQDDPMMMWAYLGHMVQTIVLVWFFEKGFGTKDLMKGAVFGGMFGIYVAASSFVMYMSFKWPTEYMVTQLITDVVIFALVGVVLALLHKPQEA</sequence>
<dbReference type="RefSeq" id="WP_289504767.1">
    <property type="nucleotide sequence ID" value="NZ_CP116805.1"/>
</dbReference>
<accession>A0AAE9XRJ4</accession>
<proteinExistence type="predicted"/>
<evidence type="ECO:0000313" key="2">
    <source>
        <dbReference type="EMBL" id="WCL55016.1"/>
    </source>
</evidence>
<evidence type="ECO:0000256" key="1">
    <source>
        <dbReference type="SAM" id="Phobius"/>
    </source>
</evidence>
<dbReference type="KEGG" id="gso:PH603_04490"/>
<name>A0AAE9XRJ4_9PROT</name>
<keyword evidence="3" id="KW-1185">Reference proteome</keyword>
<reference evidence="2" key="1">
    <citation type="submission" date="2023-01" db="EMBL/GenBank/DDBJ databases">
        <title>The genome sequence of Kordiimonadaceae bacterium 6D33.</title>
        <authorList>
            <person name="Liu Y."/>
        </authorList>
    </citation>
    <scope>NUCLEOTIDE SEQUENCE</scope>
    <source>
        <strain evidence="2">6D33</strain>
    </source>
</reference>
<keyword evidence="1" id="KW-0812">Transmembrane</keyword>